<proteinExistence type="predicted"/>
<reference evidence="1" key="1">
    <citation type="submission" date="2023-03" db="EMBL/GenBank/DDBJ databases">
        <title>Massive genome expansion in bonnet fungi (Mycena s.s.) driven by repeated elements and novel gene families across ecological guilds.</title>
        <authorList>
            <consortium name="Lawrence Berkeley National Laboratory"/>
            <person name="Harder C.B."/>
            <person name="Miyauchi S."/>
            <person name="Viragh M."/>
            <person name="Kuo A."/>
            <person name="Thoen E."/>
            <person name="Andreopoulos B."/>
            <person name="Lu D."/>
            <person name="Skrede I."/>
            <person name="Drula E."/>
            <person name="Henrissat B."/>
            <person name="Morin E."/>
            <person name="Kohler A."/>
            <person name="Barry K."/>
            <person name="LaButti K."/>
            <person name="Morin E."/>
            <person name="Salamov A."/>
            <person name="Lipzen A."/>
            <person name="Mereny Z."/>
            <person name="Hegedus B."/>
            <person name="Baldrian P."/>
            <person name="Stursova M."/>
            <person name="Weitz H."/>
            <person name="Taylor A."/>
            <person name="Grigoriev I.V."/>
            <person name="Nagy L.G."/>
            <person name="Martin F."/>
            <person name="Kauserud H."/>
        </authorList>
    </citation>
    <scope>NUCLEOTIDE SEQUENCE</scope>
    <source>
        <strain evidence="1">CBHHK173m</strain>
    </source>
</reference>
<comment type="caution">
    <text evidence="1">The sequence shown here is derived from an EMBL/GenBank/DDBJ whole genome shotgun (WGS) entry which is preliminary data.</text>
</comment>
<gene>
    <name evidence="1" type="ORF">B0H15DRAFT_844217</name>
</gene>
<feature type="non-terminal residue" evidence="1">
    <location>
        <position position="1"/>
    </location>
</feature>
<organism evidence="1 2">
    <name type="scientific">Mycena belliarum</name>
    <dbReference type="NCBI Taxonomy" id="1033014"/>
    <lineage>
        <taxon>Eukaryota</taxon>
        <taxon>Fungi</taxon>
        <taxon>Dikarya</taxon>
        <taxon>Basidiomycota</taxon>
        <taxon>Agaricomycotina</taxon>
        <taxon>Agaricomycetes</taxon>
        <taxon>Agaricomycetidae</taxon>
        <taxon>Agaricales</taxon>
        <taxon>Marasmiineae</taxon>
        <taxon>Mycenaceae</taxon>
        <taxon>Mycena</taxon>
    </lineage>
</organism>
<evidence type="ECO:0000313" key="2">
    <source>
        <dbReference type="Proteomes" id="UP001222325"/>
    </source>
</evidence>
<dbReference type="EMBL" id="JARJCN010000030">
    <property type="protein sequence ID" value="KAJ7086883.1"/>
    <property type="molecule type" value="Genomic_DNA"/>
</dbReference>
<name>A0AAD6XQD1_9AGAR</name>
<dbReference type="AlphaFoldDB" id="A0AAD6XQD1"/>
<protein>
    <submittedName>
        <fullName evidence="1">Uncharacterized protein</fullName>
    </submittedName>
</protein>
<keyword evidence="2" id="KW-1185">Reference proteome</keyword>
<evidence type="ECO:0000313" key="1">
    <source>
        <dbReference type="EMBL" id="KAJ7086883.1"/>
    </source>
</evidence>
<dbReference type="Proteomes" id="UP001222325">
    <property type="component" value="Unassembled WGS sequence"/>
</dbReference>
<sequence length="316" mass="36106">MLQTDSDARFALRSLCTTLFPLRATPLHARRLLRRVEPLTSLSLTSAFVMCAFVTSTRYVRERERASERGHATLQLAMKLKLRRRVPAGGRPTPPHTCPLARSLHPCRIRLRPAANPNRNRTGTLIAATNCVRTAQTSNLGIRSWPPGSEFSLSSGDSSSFTYRVETLQQHTCRKHLAETDTTSLAETDTTSIAILYRISPQSYALRSLANVQHLHFLQPVHRRPSISHLPLPLPPGPYPPLILRHRRRRRRNRHEIQTDEINQSLRVHEYLYIHMTYLASRRTLDSGLGDAPFQLACRDYRHRRRPCVPLRPSAM</sequence>
<accession>A0AAD6XQD1</accession>